<protein>
    <submittedName>
        <fullName evidence="2">Uncharacterized protein</fullName>
    </submittedName>
</protein>
<feature type="region of interest" description="Disordered" evidence="1">
    <location>
        <begin position="42"/>
        <end position="96"/>
    </location>
</feature>
<sequence>MCLGTASVKWTDPVGCTAGVGNKGLDFVPMEPSLKIEDYLEETGSASPSGTKASLLTGQPGEENIKTGTTQEGDDNPQSAEKIVDWVSQKRVDMNG</sequence>
<keyword evidence="3" id="KW-1185">Reference proteome</keyword>
<dbReference type="Proteomes" id="UP001145742">
    <property type="component" value="Unassembled WGS sequence"/>
</dbReference>
<comment type="caution">
    <text evidence="2">The sequence shown here is derived from an EMBL/GenBank/DDBJ whole genome shotgun (WGS) entry which is preliminary data.</text>
</comment>
<name>A0ABQ9DJR0_9PASS</name>
<feature type="compositionally biased region" description="Basic and acidic residues" evidence="1">
    <location>
        <begin position="82"/>
        <end position="96"/>
    </location>
</feature>
<gene>
    <name evidence="2" type="ORF">WISP_50814</name>
</gene>
<organism evidence="2 3">
    <name type="scientific">Willisornis vidua</name>
    <name type="common">Xingu scale-backed antbird</name>
    <dbReference type="NCBI Taxonomy" id="1566151"/>
    <lineage>
        <taxon>Eukaryota</taxon>
        <taxon>Metazoa</taxon>
        <taxon>Chordata</taxon>
        <taxon>Craniata</taxon>
        <taxon>Vertebrata</taxon>
        <taxon>Euteleostomi</taxon>
        <taxon>Archelosauria</taxon>
        <taxon>Archosauria</taxon>
        <taxon>Dinosauria</taxon>
        <taxon>Saurischia</taxon>
        <taxon>Theropoda</taxon>
        <taxon>Coelurosauria</taxon>
        <taxon>Aves</taxon>
        <taxon>Neognathae</taxon>
        <taxon>Neoaves</taxon>
        <taxon>Telluraves</taxon>
        <taxon>Australaves</taxon>
        <taxon>Passeriformes</taxon>
        <taxon>Thamnophilidae</taxon>
        <taxon>Willisornis</taxon>
    </lineage>
</organism>
<evidence type="ECO:0000313" key="2">
    <source>
        <dbReference type="EMBL" id="KAJ7419965.1"/>
    </source>
</evidence>
<proteinExistence type="predicted"/>
<feature type="compositionally biased region" description="Polar residues" evidence="1">
    <location>
        <begin position="66"/>
        <end position="79"/>
    </location>
</feature>
<evidence type="ECO:0000313" key="3">
    <source>
        <dbReference type="Proteomes" id="UP001145742"/>
    </source>
</evidence>
<reference evidence="2" key="1">
    <citation type="submission" date="2019-10" db="EMBL/GenBank/DDBJ databases">
        <authorList>
            <person name="Soares A.E.R."/>
            <person name="Aleixo A."/>
            <person name="Schneider P."/>
            <person name="Miyaki C.Y."/>
            <person name="Schneider M.P."/>
            <person name="Mello C."/>
            <person name="Vasconcelos A.T.R."/>
        </authorList>
    </citation>
    <scope>NUCLEOTIDE SEQUENCE</scope>
    <source>
        <tissue evidence="2">Muscle</tissue>
    </source>
</reference>
<evidence type="ECO:0000256" key="1">
    <source>
        <dbReference type="SAM" id="MobiDB-lite"/>
    </source>
</evidence>
<accession>A0ABQ9DJR0</accession>
<dbReference type="EMBL" id="WHWB01033426">
    <property type="protein sequence ID" value="KAJ7419965.1"/>
    <property type="molecule type" value="Genomic_DNA"/>
</dbReference>
<feature type="compositionally biased region" description="Polar residues" evidence="1">
    <location>
        <begin position="44"/>
        <end position="57"/>
    </location>
</feature>